<dbReference type="AlphaFoldDB" id="A0AAD2HVR2"/>
<accession>A0AAD2HVR2</accession>
<dbReference type="Gene3D" id="3.60.10.10">
    <property type="entry name" value="Endonuclease/exonuclease/phosphatase"/>
    <property type="match status" value="2"/>
</dbReference>
<dbReference type="Proteomes" id="UP001295794">
    <property type="component" value="Unassembled WGS sequence"/>
</dbReference>
<dbReference type="GO" id="GO:0000175">
    <property type="term" value="F:3'-5'-RNA exonuclease activity"/>
    <property type="evidence" value="ECO:0007669"/>
    <property type="project" value="TreeGrafter"/>
</dbReference>
<dbReference type="InterPro" id="IPR050410">
    <property type="entry name" value="CCR4/nocturin_mRNA_transcr"/>
</dbReference>
<feature type="region of interest" description="Disordered" evidence="1">
    <location>
        <begin position="49"/>
        <end position="78"/>
    </location>
</feature>
<gene>
    <name evidence="2" type="ORF">MYCIT1_LOCUS35266</name>
</gene>
<protein>
    <recommendedName>
        <fullName evidence="4">Endonuclease/exonuclease/phosphatase domain-containing protein</fullName>
    </recommendedName>
</protein>
<proteinExistence type="predicted"/>
<dbReference type="SUPFAM" id="SSF56219">
    <property type="entry name" value="DNase I-like"/>
    <property type="match status" value="1"/>
</dbReference>
<evidence type="ECO:0008006" key="4">
    <source>
        <dbReference type="Google" id="ProtNLM"/>
    </source>
</evidence>
<dbReference type="PANTHER" id="PTHR12121:SF36">
    <property type="entry name" value="ENDONUCLEASE_EXONUCLEASE_PHOSPHATASE DOMAIN-CONTAINING PROTEIN"/>
    <property type="match status" value="1"/>
</dbReference>
<name>A0AAD2HVR2_9AGAR</name>
<reference evidence="2" key="1">
    <citation type="submission" date="2023-11" db="EMBL/GenBank/DDBJ databases">
        <authorList>
            <person name="De Vega J J."/>
            <person name="De Vega J J."/>
        </authorList>
    </citation>
    <scope>NUCLEOTIDE SEQUENCE</scope>
</reference>
<comment type="caution">
    <text evidence="2">The sequence shown here is derived from an EMBL/GenBank/DDBJ whole genome shotgun (WGS) entry which is preliminary data.</text>
</comment>
<dbReference type="CDD" id="cd09083">
    <property type="entry name" value="EEP-1"/>
    <property type="match status" value="1"/>
</dbReference>
<feature type="compositionally biased region" description="Low complexity" evidence="1">
    <location>
        <begin position="65"/>
        <end position="76"/>
    </location>
</feature>
<dbReference type="PANTHER" id="PTHR12121">
    <property type="entry name" value="CARBON CATABOLITE REPRESSOR PROTEIN 4"/>
    <property type="match status" value="1"/>
</dbReference>
<evidence type="ECO:0000313" key="3">
    <source>
        <dbReference type="Proteomes" id="UP001295794"/>
    </source>
</evidence>
<dbReference type="EMBL" id="CAVNYO010000465">
    <property type="protein sequence ID" value="CAK5283041.1"/>
    <property type="molecule type" value="Genomic_DNA"/>
</dbReference>
<keyword evidence="3" id="KW-1185">Reference proteome</keyword>
<evidence type="ECO:0000313" key="2">
    <source>
        <dbReference type="EMBL" id="CAK5283041.1"/>
    </source>
</evidence>
<organism evidence="2 3">
    <name type="scientific">Mycena citricolor</name>
    <dbReference type="NCBI Taxonomy" id="2018698"/>
    <lineage>
        <taxon>Eukaryota</taxon>
        <taxon>Fungi</taxon>
        <taxon>Dikarya</taxon>
        <taxon>Basidiomycota</taxon>
        <taxon>Agaricomycotina</taxon>
        <taxon>Agaricomycetes</taxon>
        <taxon>Agaricomycetidae</taxon>
        <taxon>Agaricales</taxon>
        <taxon>Marasmiineae</taxon>
        <taxon>Mycenaceae</taxon>
        <taxon>Mycena</taxon>
    </lineage>
</organism>
<evidence type="ECO:0000256" key="1">
    <source>
        <dbReference type="SAM" id="MobiDB-lite"/>
    </source>
</evidence>
<feature type="compositionally biased region" description="Low complexity" evidence="1">
    <location>
        <begin position="49"/>
        <end position="58"/>
    </location>
</feature>
<sequence>MPHITGSSVLGLEIEANQWQQDRLNRFRADPGENARRAELRKAQRAADALLAASTSASEPSRNDSPSIMPSPSSPIQLKLDLTPQRVPHPAILSAGFLRMEHPLALRLMKTEEIFSPVLFLPGHAIRVPASDDFILAAPIGWEVPLSESSSSPLQKGSDSPLVNLLVESGDGVHYRGVCAVKSLLNAQKYILDESILQGVKSSSSSQKLQGEAQERVIVQFYGLQSRTLTWTTYHDRRRQHKGEHSEHNMQILPHTDSTRAHSQAMRFVTYNLRYDSRPDTISVAQSLTHLPDPLDSPRYLAKAGEQPWSTRRLRVAEHLLGEGIVLAGFQEALVRQVRDLHELLGEADWDWVGVGRDDGREAGEYSAVFYKKSELEYLGHDSFWTSLTPFTPSRYPGAGSIRVCTVLQLQRRHGGQKFTVLNTHMDERSEEQRRLAASMILARARFEAHTSGFPVIVMGDFNRFASPGALYLRRLTFCRSPPTGSDSGAYEISTGMRLPVDVPTDFAERYSVPDDAAPFVLRDLRGCTPRRHVSANHATFTGFSAPNDARAWSRIDFIFGGSNGGWESVRYKVDSALTDDGVLASDHRPVFADLVL</sequence>
<dbReference type="InterPro" id="IPR036691">
    <property type="entry name" value="Endo/exonu/phosph_ase_sf"/>
</dbReference>